<keyword evidence="4" id="KW-0808">Transferase</keyword>
<keyword evidence="11" id="KW-0255">Endonuclease</keyword>
<keyword evidence="11" id="KW-0378">Hydrolase</keyword>
<dbReference type="GO" id="GO:0008170">
    <property type="term" value="F:N-methyltransferase activity"/>
    <property type="evidence" value="ECO:0007669"/>
    <property type="project" value="InterPro"/>
</dbReference>
<dbReference type="Pfam" id="PF12161">
    <property type="entry name" value="HsdM_N"/>
    <property type="match status" value="1"/>
</dbReference>
<dbReference type="Gene3D" id="3.40.50.150">
    <property type="entry name" value="Vaccinia Virus protein VP39"/>
    <property type="match status" value="1"/>
</dbReference>
<evidence type="ECO:0000256" key="4">
    <source>
        <dbReference type="ARBA" id="ARBA00022679"/>
    </source>
</evidence>
<dbReference type="GO" id="GO:0003677">
    <property type="term" value="F:DNA binding"/>
    <property type="evidence" value="ECO:0007669"/>
    <property type="project" value="InterPro"/>
</dbReference>
<evidence type="ECO:0000256" key="3">
    <source>
        <dbReference type="ARBA" id="ARBA00022603"/>
    </source>
</evidence>
<gene>
    <name evidence="11" type="ORF">L323_18640</name>
</gene>
<protein>
    <recommendedName>
        <fullName evidence="2">site-specific DNA-methyltransferase (adenine-specific)</fullName>
        <ecNumber evidence="2">2.1.1.72</ecNumber>
    </recommendedName>
</protein>
<dbReference type="RefSeq" id="WP_020817098.1">
    <property type="nucleotide sequence ID" value="NZ_ATAY01000094.1"/>
</dbReference>
<dbReference type="STRING" id="1330534.L323_18640"/>
<dbReference type="Gene3D" id="1.20.1260.30">
    <property type="match status" value="2"/>
</dbReference>
<reference evidence="11 12" key="1">
    <citation type="journal article" date="2013" name="Genome Announc.">
        <title>Draft Genome Sequence of the Cellulolytic Bacterium Clostridium papyrosolvens C7 (ATCC 700395).</title>
        <authorList>
            <person name="Zepeda V."/>
            <person name="Dassa B."/>
            <person name="Borovok I."/>
            <person name="Lamed R."/>
            <person name="Bayer E.A."/>
            <person name="Cate J.H."/>
        </authorList>
    </citation>
    <scope>NUCLEOTIDE SEQUENCE [LARGE SCALE GENOMIC DNA]</scope>
    <source>
        <strain evidence="11 12">C7</strain>
    </source>
</reference>
<feature type="domain" description="N6 adenine-specific DNA methyltransferase N-terminal" evidence="10">
    <location>
        <begin position="10"/>
        <end position="119"/>
    </location>
</feature>
<keyword evidence="5" id="KW-0949">S-adenosyl-L-methionine</keyword>
<evidence type="ECO:0000256" key="6">
    <source>
        <dbReference type="ARBA" id="ARBA00022747"/>
    </source>
</evidence>
<dbReference type="PANTHER" id="PTHR42933:SF3">
    <property type="entry name" value="TYPE I RESTRICTION ENZYME MJAVIII METHYLASE SUBUNIT"/>
    <property type="match status" value="1"/>
</dbReference>
<evidence type="ECO:0000259" key="10">
    <source>
        <dbReference type="Pfam" id="PF12161"/>
    </source>
</evidence>
<comment type="catalytic activity">
    <reaction evidence="7">
        <text>a 2'-deoxyadenosine in DNA + S-adenosyl-L-methionine = an N(6)-methyl-2'-deoxyadenosine in DNA + S-adenosyl-L-homocysteine + H(+)</text>
        <dbReference type="Rhea" id="RHEA:15197"/>
        <dbReference type="Rhea" id="RHEA-COMP:12418"/>
        <dbReference type="Rhea" id="RHEA-COMP:12419"/>
        <dbReference type="ChEBI" id="CHEBI:15378"/>
        <dbReference type="ChEBI" id="CHEBI:57856"/>
        <dbReference type="ChEBI" id="CHEBI:59789"/>
        <dbReference type="ChEBI" id="CHEBI:90615"/>
        <dbReference type="ChEBI" id="CHEBI:90616"/>
        <dbReference type="EC" id="2.1.1.72"/>
    </reaction>
</comment>
<dbReference type="OrthoDB" id="9814572at2"/>
<evidence type="ECO:0000313" key="12">
    <source>
        <dbReference type="Proteomes" id="UP000016860"/>
    </source>
</evidence>
<feature type="domain" description="DNA methylase adenine-specific" evidence="9">
    <location>
        <begin position="137"/>
        <end position="446"/>
    </location>
</feature>
<evidence type="ECO:0000256" key="1">
    <source>
        <dbReference type="ARBA" id="ARBA00006594"/>
    </source>
</evidence>
<dbReference type="REBASE" id="70709">
    <property type="entry name" value="M.CpaC7ORF18640P"/>
</dbReference>
<proteinExistence type="inferred from homology"/>
<dbReference type="InterPro" id="IPR022749">
    <property type="entry name" value="D12N6_MeTrfase_N"/>
</dbReference>
<dbReference type="Pfam" id="PF02384">
    <property type="entry name" value="N6_Mtase"/>
    <property type="match status" value="1"/>
</dbReference>
<keyword evidence="11" id="KW-0540">Nuclease</keyword>
<evidence type="ECO:0000256" key="8">
    <source>
        <dbReference type="SAM" id="Coils"/>
    </source>
</evidence>
<dbReference type="NCBIfam" id="TIGR00497">
    <property type="entry name" value="hsdM"/>
    <property type="match status" value="1"/>
</dbReference>
<keyword evidence="8" id="KW-0175">Coiled coil</keyword>
<keyword evidence="3" id="KW-0489">Methyltransferase</keyword>
<name>U4QYI8_9FIRM</name>
<dbReference type="InterPro" id="IPR038333">
    <property type="entry name" value="T1MK-like_N_sf"/>
</dbReference>
<dbReference type="SUPFAM" id="SSF53335">
    <property type="entry name" value="S-adenosyl-L-methionine-dependent methyltransferases"/>
    <property type="match status" value="1"/>
</dbReference>
<feature type="coiled-coil region" evidence="8">
    <location>
        <begin position="773"/>
        <end position="807"/>
    </location>
</feature>
<dbReference type="GO" id="GO:0004519">
    <property type="term" value="F:endonuclease activity"/>
    <property type="evidence" value="ECO:0007669"/>
    <property type="project" value="UniProtKB-KW"/>
</dbReference>
<evidence type="ECO:0000259" key="9">
    <source>
        <dbReference type="Pfam" id="PF02384"/>
    </source>
</evidence>
<dbReference type="PROSITE" id="PS00092">
    <property type="entry name" value="N6_MTASE"/>
    <property type="match status" value="1"/>
</dbReference>
<sequence length="812" mass="91859">MAVKKSELYSSLWASCDSLRGGMDSSQYKDYILTLLFVKYVSDKFKGVAYGDIDVPEGGSFEDMLALIGTKNIGEGMDKIIAKLAEANNLRGVIDNAHFNDEDKLGKGKEMVDKLSELLGIFRDQMPDFSKNRADGDDIIGDAYEYLMRNFATESGKSKGQFYTPAEVSRILAKVVGIEQATDSVTLYDPACGSGSLLIRAAEAAHVNVAIWGQEKDVTTAGLARMNLVLHNHATAEIKGGYSTFSDPQFKNPKDESVLRQFDFAVVNPPFSDKNWIHGLKEYGRFDGYGDRPPQKNGDFAWLMHIIKSLKRNGKAAVILPHGVLFRGNAEATIRTTLIDKGYIKGIIGLPSNLFYGTGIAACIIIIDKENADERDGIFMIDASRDFIKDGNKNRLRERDIYKIVTTFNERITTDHKYARFVFNEEIKVKNAYNLNISRYIDGGTAEDLQNIEGHLKGGIPSVDVESLSTYWHAFPKLQSALFMPLRDGFYSLAVEKDTIRDTVYSDTDFSAYADKVERAFENWKNSVDGRLRTIDSTVKPKLMIAEIAQVILSEYEHITLVDKYDAYEVLLSYWNDVMSDDVYMLVEDGYKSIRDIEIFTKTTNKKKKDGTEEIKTTETGWEGKLVPKSLIIEMFFSAEQKVIDDTDAVISAAQAELDEIIENAEDDSVINEVLSDKGALSKDKLKKELKARKSIDDEDTAILLDISEKVALIDEKNKLLKELKSALDKKTREQYPKLTDDQCMELLLERKWYRSLVKGIFALYTSVCHRITERITELVERYEDTLPQLEEKVNDYEVKVKTHLERMGFKW</sequence>
<dbReference type="PATRIC" id="fig|1330534.3.peg.3701"/>
<dbReference type="InterPro" id="IPR004546">
    <property type="entry name" value="Restrct_endonuc_T1M"/>
</dbReference>
<dbReference type="PRINTS" id="PR00507">
    <property type="entry name" value="N12N6MTFRASE"/>
</dbReference>
<dbReference type="PANTHER" id="PTHR42933">
    <property type="entry name" value="SLR6095 PROTEIN"/>
    <property type="match status" value="1"/>
</dbReference>
<evidence type="ECO:0000256" key="5">
    <source>
        <dbReference type="ARBA" id="ARBA00022691"/>
    </source>
</evidence>
<dbReference type="GO" id="GO:0009307">
    <property type="term" value="P:DNA restriction-modification system"/>
    <property type="evidence" value="ECO:0007669"/>
    <property type="project" value="UniProtKB-KW"/>
</dbReference>
<accession>U4QYI8</accession>
<dbReference type="Proteomes" id="UP000016860">
    <property type="component" value="Unassembled WGS sequence"/>
</dbReference>
<keyword evidence="6" id="KW-0680">Restriction system</keyword>
<dbReference type="InterPro" id="IPR003356">
    <property type="entry name" value="DNA_methylase_A-5"/>
</dbReference>
<evidence type="ECO:0000313" key="11">
    <source>
        <dbReference type="EMBL" id="EPR08134.1"/>
    </source>
</evidence>
<dbReference type="InterPro" id="IPR002052">
    <property type="entry name" value="DNA_methylase_N6_adenine_CS"/>
</dbReference>
<evidence type="ECO:0000256" key="7">
    <source>
        <dbReference type="ARBA" id="ARBA00047942"/>
    </source>
</evidence>
<dbReference type="GO" id="GO:0032259">
    <property type="term" value="P:methylation"/>
    <property type="evidence" value="ECO:0007669"/>
    <property type="project" value="UniProtKB-KW"/>
</dbReference>
<dbReference type="AlphaFoldDB" id="U4QYI8"/>
<dbReference type="InterPro" id="IPR029063">
    <property type="entry name" value="SAM-dependent_MTases_sf"/>
</dbReference>
<comment type="similarity">
    <text evidence="1">Belongs to the N(4)/N(6)-methyltransferase family.</text>
</comment>
<comment type="caution">
    <text evidence="11">The sequence shown here is derived from an EMBL/GenBank/DDBJ whole genome shotgun (WGS) entry which is preliminary data.</text>
</comment>
<dbReference type="InterPro" id="IPR051537">
    <property type="entry name" value="DNA_Adenine_Mtase"/>
</dbReference>
<dbReference type="EC" id="2.1.1.72" evidence="2"/>
<dbReference type="EMBL" id="ATAY01000094">
    <property type="protein sequence ID" value="EPR08134.1"/>
    <property type="molecule type" value="Genomic_DNA"/>
</dbReference>
<dbReference type="GO" id="GO:0009007">
    <property type="term" value="F:site-specific DNA-methyltransferase (adenine-specific) activity"/>
    <property type="evidence" value="ECO:0007669"/>
    <property type="project" value="UniProtKB-EC"/>
</dbReference>
<evidence type="ECO:0000256" key="2">
    <source>
        <dbReference type="ARBA" id="ARBA00011900"/>
    </source>
</evidence>
<organism evidence="11 12">
    <name type="scientific">Ruminiclostridium papyrosolvens C7</name>
    <dbReference type="NCBI Taxonomy" id="1330534"/>
    <lineage>
        <taxon>Bacteria</taxon>
        <taxon>Bacillati</taxon>
        <taxon>Bacillota</taxon>
        <taxon>Clostridia</taxon>
        <taxon>Eubacteriales</taxon>
        <taxon>Oscillospiraceae</taxon>
        <taxon>Ruminiclostridium</taxon>
    </lineage>
</organism>